<dbReference type="AlphaFoldDB" id="A0A6P6Y043"/>
<dbReference type="EC" id="3.1.1.-" evidence="5"/>
<evidence type="ECO:0000313" key="7">
    <source>
        <dbReference type="Proteomes" id="UP000515146"/>
    </source>
</evidence>
<dbReference type="OMA" id="HESMAKG"/>
<proteinExistence type="inferred from homology"/>
<name>A0A6P6Y043_DERPT</name>
<dbReference type="GO" id="GO:0006581">
    <property type="term" value="P:acetylcholine catabolic process"/>
    <property type="evidence" value="ECO:0007669"/>
    <property type="project" value="TreeGrafter"/>
</dbReference>
<dbReference type="Pfam" id="PF00135">
    <property type="entry name" value="COesterase"/>
    <property type="match status" value="1"/>
</dbReference>
<dbReference type="GO" id="GO:0003990">
    <property type="term" value="F:acetylcholinesterase activity"/>
    <property type="evidence" value="ECO:0007669"/>
    <property type="project" value="TreeGrafter"/>
</dbReference>
<feature type="signal peptide" evidence="5">
    <location>
        <begin position="1"/>
        <end position="26"/>
    </location>
</feature>
<dbReference type="Proteomes" id="UP000515146">
    <property type="component" value="Unplaced"/>
</dbReference>
<keyword evidence="7" id="KW-1185">Reference proteome</keyword>
<dbReference type="OrthoDB" id="6846267at2759"/>
<dbReference type="Gene3D" id="3.40.50.1820">
    <property type="entry name" value="alpha/beta hydrolase"/>
    <property type="match status" value="1"/>
</dbReference>
<evidence type="ECO:0000256" key="5">
    <source>
        <dbReference type="RuleBase" id="RU361235"/>
    </source>
</evidence>
<dbReference type="KEGG" id="dpte:113792742"/>
<dbReference type="GO" id="GO:0019695">
    <property type="term" value="P:choline metabolic process"/>
    <property type="evidence" value="ECO:0007669"/>
    <property type="project" value="TreeGrafter"/>
</dbReference>
<gene>
    <name evidence="8" type="primary">LOC113792742</name>
</gene>
<reference evidence="8" key="1">
    <citation type="submission" date="2025-08" db="UniProtKB">
        <authorList>
            <consortium name="RefSeq"/>
        </authorList>
    </citation>
    <scope>IDENTIFICATION</scope>
    <source>
        <strain evidence="8">Airmid</strain>
    </source>
</reference>
<keyword evidence="2" id="KW-0719">Serine esterase</keyword>
<keyword evidence="3 5" id="KW-0378">Hydrolase</keyword>
<evidence type="ECO:0000259" key="6">
    <source>
        <dbReference type="Pfam" id="PF00135"/>
    </source>
</evidence>
<keyword evidence="5" id="KW-0732">Signal</keyword>
<evidence type="ECO:0000256" key="1">
    <source>
        <dbReference type="ARBA" id="ARBA00005964"/>
    </source>
</evidence>
<dbReference type="InterPro" id="IPR019826">
    <property type="entry name" value="Carboxylesterase_B_AS"/>
</dbReference>
<evidence type="ECO:0000256" key="4">
    <source>
        <dbReference type="ARBA" id="ARBA00023180"/>
    </source>
</evidence>
<dbReference type="PANTHER" id="PTHR43918:SF4">
    <property type="entry name" value="CARBOXYLIC ESTER HYDROLASE"/>
    <property type="match status" value="1"/>
</dbReference>
<dbReference type="InterPro" id="IPR050654">
    <property type="entry name" value="AChE-related_enzymes"/>
</dbReference>
<keyword evidence="4" id="KW-0325">Glycoprotein</keyword>
<evidence type="ECO:0000256" key="3">
    <source>
        <dbReference type="ARBA" id="ARBA00022801"/>
    </source>
</evidence>
<protein>
    <recommendedName>
        <fullName evidence="5">Carboxylic ester hydrolase</fullName>
        <ecNumber evidence="5">3.1.1.-</ecNumber>
    </recommendedName>
</protein>
<dbReference type="GO" id="GO:0005615">
    <property type="term" value="C:extracellular space"/>
    <property type="evidence" value="ECO:0007669"/>
    <property type="project" value="TreeGrafter"/>
</dbReference>
<accession>A0A6P6Y043</accession>
<feature type="domain" description="Carboxylesterase type B" evidence="6">
    <location>
        <begin position="44"/>
        <end position="547"/>
    </location>
</feature>
<comment type="similarity">
    <text evidence="1 5">Belongs to the type-B carboxylesterase/lipase family.</text>
</comment>
<dbReference type="GO" id="GO:0005886">
    <property type="term" value="C:plasma membrane"/>
    <property type="evidence" value="ECO:0007669"/>
    <property type="project" value="TreeGrafter"/>
</dbReference>
<feature type="chain" id="PRO_5028523106" description="Carboxylic ester hydrolase" evidence="5">
    <location>
        <begin position="27"/>
        <end position="591"/>
    </location>
</feature>
<dbReference type="InterPro" id="IPR029058">
    <property type="entry name" value="AB_hydrolase_fold"/>
</dbReference>
<sequence>MKIMMFVWKIIFNLLLFLTMLTPSLTMQHGDSSGKNSDKPPYRIVSLRNGARVRGRLEASSLGKRELYFFKSIRYAEVMQRFGLPQMARTWHDIYDATYSRGGCPQGLPFISKIEDCLHLNIWQPAHTAGYNCKLRPVIVYLYGGGFQLGNINLLGTSIFDGGRLADLGDLIAVTVQYRLGAFGFLYAGNDRAPGNQGVHDLILSLRWIQQNIDRFGGDPANVTVFGQSAGSMSISAMILSPLARGLFRRAIMRSGSINEYLAYSPQNSLKNSLTFAKKMDCPVHDMDRMVDCLQNKSIAELTFKTESFNLPAIFEGKQIFLMYGDYAGLLPDRPSRMLANGIFNPVDLISGFTYGELGTITTYIVPQLLNGLRKFTYQDMKHLFEKSLLAVQGPESFIRHIFDFYTKNLQEHPTNMELRRTIVDTLSDGIMICPTYLFTQQYARMLARNATNVNRVYSYRFDHYSPYMMALLCFRWMGACHAADIPIMFGLASDPSISMLYKIIFKSNDRKISQQIMKVWINFAENGQPGNHLDGLEWPEFRSTDTLLGDENGTIQAWKQMIIDQPYRITINSNLERCRFWQPILFPDND</sequence>
<dbReference type="RefSeq" id="XP_027198471.1">
    <property type="nucleotide sequence ID" value="XM_027342670.1"/>
</dbReference>
<dbReference type="PROSITE" id="PS00122">
    <property type="entry name" value="CARBOXYLESTERASE_B_1"/>
    <property type="match status" value="1"/>
</dbReference>
<organism evidence="7 8">
    <name type="scientific">Dermatophagoides pteronyssinus</name>
    <name type="common">European house dust mite</name>
    <dbReference type="NCBI Taxonomy" id="6956"/>
    <lineage>
        <taxon>Eukaryota</taxon>
        <taxon>Metazoa</taxon>
        <taxon>Ecdysozoa</taxon>
        <taxon>Arthropoda</taxon>
        <taxon>Chelicerata</taxon>
        <taxon>Arachnida</taxon>
        <taxon>Acari</taxon>
        <taxon>Acariformes</taxon>
        <taxon>Sarcoptiformes</taxon>
        <taxon>Astigmata</taxon>
        <taxon>Psoroptidia</taxon>
        <taxon>Analgoidea</taxon>
        <taxon>Pyroglyphidae</taxon>
        <taxon>Dermatophagoidinae</taxon>
        <taxon>Dermatophagoides</taxon>
    </lineage>
</organism>
<evidence type="ECO:0000313" key="8">
    <source>
        <dbReference type="RefSeq" id="XP_027198471.1"/>
    </source>
</evidence>
<dbReference type="SUPFAM" id="SSF53474">
    <property type="entry name" value="alpha/beta-Hydrolases"/>
    <property type="match status" value="1"/>
</dbReference>
<evidence type="ECO:0000256" key="2">
    <source>
        <dbReference type="ARBA" id="ARBA00022487"/>
    </source>
</evidence>
<dbReference type="InterPro" id="IPR002018">
    <property type="entry name" value="CarbesteraseB"/>
</dbReference>
<dbReference type="InParanoid" id="A0A6P6Y043"/>
<dbReference type="PANTHER" id="PTHR43918">
    <property type="entry name" value="ACETYLCHOLINESTERASE"/>
    <property type="match status" value="1"/>
</dbReference>